<evidence type="ECO:0000313" key="3">
    <source>
        <dbReference type="Proteomes" id="UP000095008"/>
    </source>
</evidence>
<dbReference type="EMBL" id="LWRY01000046">
    <property type="protein sequence ID" value="OCX74153.1"/>
    <property type="molecule type" value="Genomic_DNA"/>
</dbReference>
<comment type="caution">
    <text evidence="2">The sequence shown here is derived from an EMBL/GenBank/DDBJ whole genome shotgun (WGS) entry which is preliminary data.</text>
</comment>
<name>A0A1C2IDW4_ACITH</name>
<evidence type="ECO:0000259" key="1">
    <source>
        <dbReference type="Pfam" id="PF00462"/>
    </source>
</evidence>
<sequence length="88" mass="9655">MYDPVLLYTSPGCPDCAAVRRYLEEHHIAYEERDVTAPGVAEEAKSRYGVRVAPITVIAGEALWGTLAHQKPRLDELLARAQGDGCES</sequence>
<evidence type="ECO:0000313" key="2">
    <source>
        <dbReference type="EMBL" id="OCX74153.1"/>
    </source>
</evidence>
<dbReference type="InterPro" id="IPR036249">
    <property type="entry name" value="Thioredoxin-like_sf"/>
</dbReference>
<dbReference type="RefSeq" id="WP_065980250.1">
    <property type="nucleotide sequence ID" value="NZ_LWRY01000046.1"/>
</dbReference>
<protein>
    <submittedName>
        <fullName evidence="2">NrdH-redoxin</fullName>
    </submittedName>
</protein>
<reference evidence="2" key="1">
    <citation type="journal article" date="2016" name="Int. J. Mol. Sci.">
        <title>Comparative genomics of the extreme acidophile Acidithiobacillus thiooxidans reveals intraspecific divergence and niche adaptation.</title>
        <authorList>
            <person name="Zhang X."/>
            <person name="Feng X."/>
            <person name="Tao J."/>
            <person name="Ma L."/>
            <person name="Xiao Y."/>
            <person name="Liang Y."/>
            <person name="Liu X."/>
            <person name="Yin H."/>
        </authorList>
    </citation>
    <scope>NUCLEOTIDE SEQUENCE [LARGE SCALE GENOMIC DNA]</scope>
    <source>
        <strain evidence="2">DXS-W</strain>
    </source>
</reference>
<gene>
    <name evidence="2" type="ORF">A6M23_06880</name>
</gene>
<feature type="domain" description="Glutaredoxin" evidence="1">
    <location>
        <begin position="5"/>
        <end position="61"/>
    </location>
</feature>
<dbReference type="CDD" id="cd02976">
    <property type="entry name" value="NrdH"/>
    <property type="match status" value="1"/>
</dbReference>
<dbReference type="InterPro" id="IPR002109">
    <property type="entry name" value="Glutaredoxin"/>
</dbReference>
<dbReference type="Gene3D" id="3.40.30.10">
    <property type="entry name" value="Glutaredoxin"/>
    <property type="match status" value="1"/>
</dbReference>
<dbReference type="OrthoDB" id="9795531at2"/>
<dbReference type="Pfam" id="PF00462">
    <property type="entry name" value="Glutaredoxin"/>
    <property type="match status" value="1"/>
</dbReference>
<dbReference type="SUPFAM" id="SSF52833">
    <property type="entry name" value="Thioredoxin-like"/>
    <property type="match status" value="1"/>
</dbReference>
<dbReference type="PROSITE" id="PS51354">
    <property type="entry name" value="GLUTAREDOXIN_2"/>
    <property type="match status" value="1"/>
</dbReference>
<accession>A0A1C2IDW4</accession>
<keyword evidence="3" id="KW-1185">Reference proteome</keyword>
<dbReference type="Proteomes" id="UP000095008">
    <property type="component" value="Unassembled WGS sequence"/>
</dbReference>
<organism evidence="2 3">
    <name type="scientific">Acidithiobacillus thiooxidans</name>
    <name type="common">Thiobacillus thiooxidans</name>
    <dbReference type="NCBI Taxonomy" id="930"/>
    <lineage>
        <taxon>Bacteria</taxon>
        <taxon>Pseudomonadati</taxon>
        <taxon>Pseudomonadota</taxon>
        <taxon>Acidithiobacillia</taxon>
        <taxon>Acidithiobacillales</taxon>
        <taxon>Acidithiobacillaceae</taxon>
        <taxon>Acidithiobacillus</taxon>
    </lineage>
</organism>
<dbReference type="AlphaFoldDB" id="A0A1C2IDW4"/>
<proteinExistence type="predicted"/>